<dbReference type="SMART" id="SM00390">
    <property type="entry name" value="GoLoco"/>
    <property type="match status" value="4"/>
</dbReference>
<keyword evidence="13" id="KW-1185">Reference proteome</keyword>
<evidence type="ECO:0000313" key="12">
    <source>
        <dbReference type="EMBL" id="VDK43508.1"/>
    </source>
</evidence>
<feature type="compositionally biased region" description="Polar residues" evidence="11">
    <location>
        <begin position="713"/>
        <end position="729"/>
    </location>
</feature>
<evidence type="ECO:0000256" key="4">
    <source>
        <dbReference type="ARBA" id="ARBA00022475"/>
    </source>
</evidence>
<dbReference type="Gene3D" id="1.25.40.10">
    <property type="entry name" value="Tetratricopeptide repeat domain"/>
    <property type="match status" value="3"/>
</dbReference>
<comment type="subcellular location">
    <subcellularLocation>
        <location evidence="1">Cell membrane</location>
    </subcellularLocation>
    <subcellularLocation>
        <location evidence="2">Cytoplasm</location>
    </subcellularLocation>
</comment>
<dbReference type="AlphaFoldDB" id="A0A0M3JT27"/>
<dbReference type="GO" id="GO:0000132">
    <property type="term" value="P:establishment of mitotic spindle orientation"/>
    <property type="evidence" value="ECO:0007669"/>
    <property type="project" value="TreeGrafter"/>
</dbReference>
<gene>
    <name evidence="12" type="ORF">ASIM_LOCUS10718</name>
</gene>
<evidence type="ECO:0000313" key="14">
    <source>
        <dbReference type="WBParaSite" id="ASIM_0001116001-mRNA-1"/>
    </source>
</evidence>
<evidence type="ECO:0000256" key="5">
    <source>
        <dbReference type="ARBA" id="ARBA00022490"/>
    </source>
</evidence>
<feature type="region of interest" description="Disordered" evidence="11">
    <location>
        <begin position="565"/>
        <end position="590"/>
    </location>
</feature>
<dbReference type="InterPro" id="IPR019734">
    <property type="entry name" value="TPR_rpt"/>
</dbReference>
<comment type="similarity">
    <text evidence="3">Belongs to the GPSM family.</text>
</comment>
<organism evidence="14">
    <name type="scientific">Anisakis simplex</name>
    <name type="common">Herring worm</name>
    <dbReference type="NCBI Taxonomy" id="6269"/>
    <lineage>
        <taxon>Eukaryota</taxon>
        <taxon>Metazoa</taxon>
        <taxon>Ecdysozoa</taxon>
        <taxon>Nematoda</taxon>
        <taxon>Chromadorea</taxon>
        <taxon>Rhabditida</taxon>
        <taxon>Spirurina</taxon>
        <taxon>Ascaridomorpha</taxon>
        <taxon>Ascaridoidea</taxon>
        <taxon>Anisakidae</taxon>
        <taxon>Anisakis</taxon>
        <taxon>Anisakis simplex complex</taxon>
    </lineage>
</organism>
<feature type="compositionally biased region" description="Basic and acidic residues" evidence="11">
    <location>
        <begin position="818"/>
        <end position="840"/>
    </location>
</feature>
<evidence type="ECO:0000256" key="2">
    <source>
        <dbReference type="ARBA" id="ARBA00004496"/>
    </source>
</evidence>
<evidence type="ECO:0000313" key="13">
    <source>
        <dbReference type="Proteomes" id="UP000267096"/>
    </source>
</evidence>
<feature type="repeat" description="TPR" evidence="10">
    <location>
        <begin position="240"/>
        <end position="273"/>
    </location>
</feature>
<keyword evidence="8 10" id="KW-0802">TPR repeat</keyword>
<dbReference type="WBParaSite" id="ASIM_0001116001-mRNA-1">
    <property type="protein sequence ID" value="ASIM_0001116001-mRNA-1"/>
    <property type="gene ID" value="ASIM_0001116001"/>
</dbReference>
<evidence type="ECO:0000256" key="11">
    <source>
        <dbReference type="SAM" id="MobiDB-lite"/>
    </source>
</evidence>
<protein>
    <submittedName>
        <fullName evidence="14">G-protein-signaling modulator 2</fullName>
    </submittedName>
</protein>
<dbReference type="Pfam" id="PF13424">
    <property type="entry name" value="TPR_12"/>
    <property type="match status" value="2"/>
</dbReference>
<feature type="region of interest" description="Disordered" evidence="11">
    <location>
        <begin position="389"/>
        <end position="421"/>
    </location>
</feature>
<dbReference type="PANTHER" id="PTHR45954:SF1">
    <property type="entry name" value="LD33695P"/>
    <property type="match status" value="1"/>
</dbReference>
<accession>A0A0M3JT27</accession>
<dbReference type="Pfam" id="PF02188">
    <property type="entry name" value="GoLoco"/>
    <property type="match status" value="2"/>
</dbReference>
<reference evidence="12 13" key="2">
    <citation type="submission" date="2018-11" db="EMBL/GenBank/DDBJ databases">
        <authorList>
            <consortium name="Pathogen Informatics"/>
        </authorList>
    </citation>
    <scope>NUCLEOTIDE SEQUENCE [LARGE SCALE GENOMIC DNA]</scope>
</reference>
<keyword evidence="9" id="KW-0472">Membrane</keyword>
<dbReference type="GO" id="GO:0005092">
    <property type="term" value="F:GDP-dissociation inhibitor activity"/>
    <property type="evidence" value="ECO:0007669"/>
    <property type="project" value="TreeGrafter"/>
</dbReference>
<dbReference type="EMBL" id="UYRR01031014">
    <property type="protein sequence ID" value="VDK43508.1"/>
    <property type="molecule type" value="Genomic_DNA"/>
</dbReference>
<dbReference type="SMART" id="SM00028">
    <property type="entry name" value="TPR"/>
    <property type="match status" value="6"/>
</dbReference>
<evidence type="ECO:0000256" key="10">
    <source>
        <dbReference type="PROSITE-ProRule" id="PRU00339"/>
    </source>
</evidence>
<feature type="region of interest" description="Disordered" evidence="11">
    <location>
        <begin position="676"/>
        <end position="781"/>
    </location>
</feature>
<proteinExistence type="inferred from homology"/>
<feature type="compositionally biased region" description="Basic and acidic residues" evidence="11">
    <location>
        <begin position="849"/>
        <end position="858"/>
    </location>
</feature>
<reference evidence="14" key="1">
    <citation type="submission" date="2017-02" db="UniProtKB">
        <authorList>
            <consortium name="WormBaseParasite"/>
        </authorList>
    </citation>
    <scope>IDENTIFICATION</scope>
</reference>
<evidence type="ECO:0000256" key="9">
    <source>
        <dbReference type="ARBA" id="ARBA00023136"/>
    </source>
</evidence>
<dbReference type="Proteomes" id="UP000267096">
    <property type="component" value="Unassembled WGS sequence"/>
</dbReference>
<dbReference type="PROSITE" id="PS50005">
    <property type="entry name" value="TPR"/>
    <property type="match status" value="2"/>
</dbReference>
<evidence type="ECO:0000256" key="8">
    <source>
        <dbReference type="ARBA" id="ARBA00022803"/>
    </source>
</evidence>
<dbReference type="FunFam" id="1.25.40.10:FF:000043">
    <property type="entry name" value="G-protein-signaling modulator 2 isoform X1"/>
    <property type="match status" value="1"/>
</dbReference>
<feature type="compositionally biased region" description="Polar residues" evidence="11">
    <location>
        <begin position="749"/>
        <end position="773"/>
    </location>
</feature>
<evidence type="ECO:0000256" key="3">
    <source>
        <dbReference type="ARBA" id="ARBA00006600"/>
    </source>
</evidence>
<dbReference type="InterPro" id="IPR003109">
    <property type="entry name" value="GoLoco_motif"/>
</dbReference>
<keyword evidence="4" id="KW-1003">Cell membrane</keyword>
<keyword evidence="6" id="KW-0597">Phosphoprotein</keyword>
<evidence type="ECO:0000256" key="7">
    <source>
        <dbReference type="ARBA" id="ARBA00022737"/>
    </source>
</evidence>
<dbReference type="OrthoDB" id="286233at2759"/>
<feature type="region of interest" description="Disordered" evidence="11">
    <location>
        <begin position="798"/>
        <end position="868"/>
    </location>
</feature>
<dbReference type="GO" id="GO:0005886">
    <property type="term" value="C:plasma membrane"/>
    <property type="evidence" value="ECO:0007669"/>
    <property type="project" value="UniProtKB-SubCell"/>
</dbReference>
<sequence>MSVPLAIEGMDALALAQEGERLCREYNFKAGIKYLELALEKKIDLGADSVEAVSAIYSQLGNAYFGLRNFQKALEYHQLDLKAAKFLNDRNSLARAYGNISTTYKTLGDFDSAYDNAVVHLKVARELNDKDSEARALFNIGSIYQSSAKSRVKSVTFHRNPSRPVATDNRNITSDLHMAIDCYLQNLKIIEAMDDLAACGRTYGNIGNSYYMLGAYETAIEYHNKRLEIARQFGDRAAMKRAYTNLGNAHIFLSQNAKALEYYRLALSMATELCDEVSEAQCCFSLGSASAISKDFLTAVEYHTRHLKLARKLGDRCGEARACLALAEVYTELGQIKKAIYFYILNIQLSVEVSSSNFNYSIDFTRVGDHSSEVNTRLAVSDMIKNINAANDDNNDTVNDEGAATDNNDSDDISKRSCAPSVSSTRKECHLDDIIDSSGDPSPQPLNRLSVSLQSLLFTDRNTNNDCGLSRNTAINTSTSTLNDLQRPSVITLEDDFFDMLTRMQSKRINEQRCDPNILTDLTNRSKGIARQSDSLVCGAEDSTERQKTRNRLSVIFGRVSEAARHTLRQKNHNSANQTKRSKHRQRTLSASSRVMLFDPTKTSTPRLVLAPFSNENHAANGDDFFMNSNVSANDSMNTTALHSHSFVLTPVTKKDFKLKSSSTKLSRSFEDNLDISSSSSSQFATHKSTSEIRTDLHQNQTRFSKSRESEQSEAANTVTSTSEPNTGSKEILFRRPLLPPARKRDQRIQNVSGMNVSSFNRSTTQSHNTPSVPNKRRNGAEDMLDLIESLQGRRMEEQRAHLSVNAESVSVSESGTDEPKETSDEIRKSERSKSEDAHSLYEMLLRSQSDRINEQRSELPNTIPDEDISQIVITMQKGRIETQRAQLKPTSE</sequence>
<feature type="repeat" description="TPR" evidence="10">
    <location>
        <begin position="200"/>
        <end position="233"/>
    </location>
</feature>
<evidence type="ECO:0000256" key="1">
    <source>
        <dbReference type="ARBA" id="ARBA00004236"/>
    </source>
</evidence>
<dbReference type="PANTHER" id="PTHR45954">
    <property type="entry name" value="LD33695P"/>
    <property type="match status" value="1"/>
</dbReference>
<evidence type="ECO:0000256" key="6">
    <source>
        <dbReference type="ARBA" id="ARBA00022553"/>
    </source>
</evidence>
<name>A0A0M3JT27_ANISI</name>
<dbReference type="InterPro" id="IPR052386">
    <property type="entry name" value="GPSM"/>
</dbReference>
<keyword evidence="5" id="KW-0963">Cytoplasm</keyword>
<dbReference type="PROSITE" id="PS50877">
    <property type="entry name" value="GOLOCO"/>
    <property type="match status" value="3"/>
</dbReference>
<dbReference type="GO" id="GO:0005938">
    <property type="term" value="C:cell cortex"/>
    <property type="evidence" value="ECO:0007669"/>
    <property type="project" value="TreeGrafter"/>
</dbReference>
<keyword evidence="7" id="KW-0677">Repeat</keyword>
<dbReference type="InterPro" id="IPR011990">
    <property type="entry name" value="TPR-like_helical_dom_sf"/>
</dbReference>
<dbReference type="GO" id="GO:0001965">
    <property type="term" value="F:G-protein alpha-subunit binding"/>
    <property type="evidence" value="ECO:0007669"/>
    <property type="project" value="TreeGrafter"/>
</dbReference>
<dbReference type="SUPFAM" id="SSF48452">
    <property type="entry name" value="TPR-like"/>
    <property type="match status" value="2"/>
</dbReference>